<comment type="subcellular location">
    <subcellularLocation>
        <location evidence="6">Cytoplasm</location>
    </subcellularLocation>
</comment>
<keyword evidence="3 6" id="KW-0540">Nuclease</keyword>
<sequence>MKDFEKKSVALEQIVKNLEDENLTLDKAMKEYEKGVFLAKELMDMLDTAESKINVLTSQGEKKFIDEEEEL</sequence>
<evidence type="ECO:0000256" key="5">
    <source>
        <dbReference type="ARBA" id="ARBA00022839"/>
    </source>
</evidence>
<proteinExistence type="inferred from homology"/>
<keyword evidence="5 6" id="KW-0269">Exonuclease</keyword>
<organism evidence="8 9">
    <name type="scientific">Clostridium bornimense</name>
    <dbReference type="NCBI Taxonomy" id="1216932"/>
    <lineage>
        <taxon>Bacteria</taxon>
        <taxon>Bacillati</taxon>
        <taxon>Bacillota</taxon>
        <taxon>Clostridia</taxon>
        <taxon>Eubacteriales</taxon>
        <taxon>Clostridiaceae</taxon>
        <taxon>Clostridium</taxon>
    </lineage>
</organism>
<accession>W6RVA2</accession>
<gene>
    <name evidence="6" type="primary">xseB</name>
    <name evidence="8" type="ORF">CM240_1452</name>
</gene>
<evidence type="ECO:0000313" key="8">
    <source>
        <dbReference type="EMBL" id="CDM68611.1"/>
    </source>
</evidence>
<dbReference type="PANTHER" id="PTHR34137">
    <property type="entry name" value="EXODEOXYRIBONUCLEASE 7 SMALL SUBUNIT"/>
    <property type="match status" value="1"/>
</dbReference>
<reference evidence="8 9" key="1">
    <citation type="submission" date="2013-11" db="EMBL/GenBank/DDBJ databases">
        <title>Complete genome sequence of Clostridum sp. M2/40.</title>
        <authorList>
            <person name="Wibberg D."/>
            <person name="Puehler A."/>
            <person name="Schlueter A."/>
        </authorList>
    </citation>
    <scope>NUCLEOTIDE SEQUENCE [LARGE SCALE GENOMIC DNA]</scope>
    <source>
        <strain evidence="9">M2/40</strain>
    </source>
</reference>
<name>W6RVA2_9CLOT</name>
<keyword evidence="7" id="KW-0175">Coiled coil</keyword>
<dbReference type="Gene3D" id="1.10.287.1040">
    <property type="entry name" value="Exonuclease VII, small subunit"/>
    <property type="match status" value="1"/>
</dbReference>
<keyword evidence="9" id="KW-1185">Reference proteome</keyword>
<dbReference type="HOGENOM" id="CLU_145918_3_2_9"/>
<dbReference type="KEGG" id="clt:CM240_1452"/>
<dbReference type="GO" id="GO:0008855">
    <property type="term" value="F:exodeoxyribonuclease VII activity"/>
    <property type="evidence" value="ECO:0007669"/>
    <property type="project" value="UniProtKB-UniRule"/>
</dbReference>
<comment type="subunit">
    <text evidence="6">Heterooligomer composed of large and small subunits.</text>
</comment>
<dbReference type="GO" id="GO:0006308">
    <property type="term" value="P:DNA catabolic process"/>
    <property type="evidence" value="ECO:0007669"/>
    <property type="project" value="UniProtKB-UniRule"/>
</dbReference>
<feature type="coiled-coil region" evidence="7">
    <location>
        <begin position="1"/>
        <end position="59"/>
    </location>
</feature>
<keyword evidence="4 6" id="KW-0378">Hydrolase</keyword>
<dbReference type="PANTHER" id="PTHR34137:SF1">
    <property type="entry name" value="EXODEOXYRIBONUCLEASE 7 SMALL SUBUNIT"/>
    <property type="match status" value="1"/>
</dbReference>
<dbReference type="PIRSF" id="PIRSF006488">
    <property type="entry name" value="Exonuc_VII_S"/>
    <property type="match status" value="1"/>
</dbReference>
<comment type="similarity">
    <text evidence="1 6">Belongs to the XseB family.</text>
</comment>
<evidence type="ECO:0000256" key="2">
    <source>
        <dbReference type="ARBA" id="ARBA00022490"/>
    </source>
</evidence>
<dbReference type="InterPro" id="IPR037004">
    <property type="entry name" value="Exonuc_VII_ssu_sf"/>
</dbReference>
<dbReference type="RefSeq" id="WP_044037813.1">
    <property type="nucleotide sequence ID" value="NZ_HG917868.1"/>
</dbReference>
<evidence type="ECO:0000256" key="6">
    <source>
        <dbReference type="HAMAP-Rule" id="MF_00337"/>
    </source>
</evidence>
<comment type="function">
    <text evidence="6">Bidirectionally degrades single-stranded DNA into large acid-insoluble oligonucleotides, which are then degraded further into small acid-soluble oligonucleotides.</text>
</comment>
<evidence type="ECO:0000256" key="3">
    <source>
        <dbReference type="ARBA" id="ARBA00022722"/>
    </source>
</evidence>
<evidence type="ECO:0000256" key="7">
    <source>
        <dbReference type="SAM" id="Coils"/>
    </source>
</evidence>
<dbReference type="AlphaFoldDB" id="W6RVA2"/>
<dbReference type="OrthoDB" id="1924430at2"/>
<dbReference type="PATRIC" id="fig|1216932.3.peg.1445"/>
<evidence type="ECO:0000256" key="1">
    <source>
        <dbReference type="ARBA" id="ARBA00009998"/>
    </source>
</evidence>
<dbReference type="EMBL" id="HG917868">
    <property type="protein sequence ID" value="CDM68611.1"/>
    <property type="molecule type" value="Genomic_DNA"/>
</dbReference>
<evidence type="ECO:0000256" key="4">
    <source>
        <dbReference type="ARBA" id="ARBA00022801"/>
    </source>
</evidence>
<dbReference type="NCBIfam" id="TIGR01280">
    <property type="entry name" value="xseB"/>
    <property type="match status" value="1"/>
</dbReference>
<dbReference type="STRING" id="1216932.CM240_1452"/>
<dbReference type="GO" id="GO:0009318">
    <property type="term" value="C:exodeoxyribonuclease VII complex"/>
    <property type="evidence" value="ECO:0007669"/>
    <property type="project" value="UniProtKB-UniRule"/>
</dbReference>
<dbReference type="HAMAP" id="MF_00337">
    <property type="entry name" value="Exonuc_7_S"/>
    <property type="match status" value="1"/>
</dbReference>
<dbReference type="Pfam" id="PF02609">
    <property type="entry name" value="Exonuc_VII_S"/>
    <property type="match status" value="1"/>
</dbReference>
<dbReference type="Proteomes" id="UP000019426">
    <property type="component" value="Chromosome M2/40_rep1"/>
</dbReference>
<dbReference type="SUPFAM" id="SSF116842">
    <property type="entry name" value="XseB-like"/>
    <property type="match status" value="1"/>
</dbReference>
<evidence type="ECO:0000313" key="9">
    <source>
        <dbReference type="Proteomes" id="UP000019426"/>
    </source>
</evidence>
<protein>
    <recommendedName>
        <fullName evidence="6">Exodeoxyribonuclease 7 small subunit</fullName>
        <ecNumber evidence="6">3.1.11.6</ecNumber>
    </recommendedName>
    <alternativeName>
        <fullName evidence="6">Exodeoxyribonuclease VII small subunit</fullName>
        <shortName evidence="6">Exonuclease VII small subunit</shortName>
    </alternativeName>
</protein>
<comment type="catalytic activity">
    <reaction evidence="6">
        <text>Exonucleolytic cleavage in either 5'- to 3'- or 3'- to 5'-direction to yield nucleoside 5'-phosphates.</text>
        <dbReference type="EC" id="3.1.11.6"/>
    </reaction>
</comment>
<keyword evidence="2 6" id="KW-0963">Cytoplasm</keyword>
<dbReference type="GO" id="GO:0005829">
    <property type="term" value="C:cytosol"/>
    <property type="evidence" value="ECO:0007669"/>
    <property type="project" value="TreeGrafter"/>
</dbReference>
<dbReference type="EC" id="3.1.11.6" evidence="6"/>
<dbReference type="InterPro" id="IPR003761">
    <property type="entry name" value="Exonuc_VII_S"/>
</dbReference>